<organism evidence="1 2">
    <name type="scientific">[Eubacterium] siraeum</name>
    <dbReference type="NCBI Taxonomy" id="39492"/>
    <lineage>
        <taxon>Bacteria</taxon>
        <taxon>Bacillati</taxon>
        <taxon>Bacillota</taxon>
        <taxon>Clostridia</taxon>
        <taxon>Eubacteriales</taxon>
        <taxon>Oscillospiraceae</taxon>
        <taxon>Oscillospiraceae incertae sedis</taxon>
    </lineage>
</organism>
<evidence type="ECO:0000313" key="2">
    <source>
        <dbReference type="Proteomes" id="UP001210809"/>
    </source>
</evidence>
<gene>
    <name evidence="1" type="ORF">PNE09_11805</name>
</gene>
<evidence type="ECO:0000313" key="1">
    <source>
        <dbReference type="EMBL" id="MDB8004739.1"/>
    </source>
</evidence>
<reference evidence="1" key="1">
    <citation type="submission" date="2023-01" db="EMBL/GenBank/DDBJ databases">
        <title>Human gut microbiome strain richness.</title>
        <authorList>
            <person name="Chen-Liaw A."/>
        </authorList>
    </citation>
    <scope>NUCLEOTIDE SEQUENCE</scope>
    <source>
        <strain evidence="1">1001283st1_G1_1001283B150217_161031</strain>
    </source>
</reference>
<dbReference type="Proteomes" id="UP001210809">
    <property type="component" value="Unassembled WGS sequence"/>
</dbReference>
<sequence>MNVENEEEYFDAIPNSPPIYTDMTSVVMPKPKISIPQHPHLL</sequence>
<protein>
    <submittedName>
        <fullName evidence="1">Uncharacterized protein</fullName>
    </submittedName>
</protein>
<accession>A0AAW6D2V9</accession>
<name>A0AAW6D2V9_9FIRM</name>
<proteinExistence type="predicted"/>
<comment type="caution">
    <text evidence="1">The sequence shown here is derived from an EMBL/GenBank/DDBJ whole genome shotgun (WGS) entry which is preliminary data.</text>
</comment>
<dbReference type="AlphaFoldDB" id="A0AAW6D2V9"/>
<dbReference type="EMBL" id="JAQLXW010000020">
    <property type="protein sequence ID" value="MDB8004739.1"/>
    <property type="molecule type" value="Genomic_DNA"/>
</dbReference>